<proteinExistence type="predicted"/>
<dbReference type="EMBL" id="FQUO01000010">
    <property type="protein sequence ID" value="SHF61429.1"/>
    <property type="molecule type" value="Genomic_DNA"/>
</dbReference>
<reference evidence="1 2" key="1">
    <citation type="submission" date="2016-11" db="EMBL/GenBank/DDBJ databases">
        <authorList>
            <person name="Jaros S."/>
            <person name="Januszkiewicz K."/>
            <person name="Wedrychowicz H."/>
        </authorList>
    </citation>
    <scope>NUCLEOTIDE SEQUENCE [LARGE SCALE GENOMIC DNA]</scope>
    <source>
        <strain evidence="1 2">DSM 26897</strain>
    </source>
</reference>
<organism evidence="1 2">
    <name type="scientific">Cnuella takakiae</name>
    <dbReference type="NCBI Taxonomy" id="1302690"/>
    <lineage>
        <taxon>Bacteria</taxon>
        <taxon>Pseudomonadati</taxon>
        <taxon>Bacteroidota</taxon>
        <taxon>Chitinophagia</taxon>
        <taxon>Chitinophagales</taxon>
        <taxon>Chitinophagaceae</taxon>
        <taxon>Cnuella</taxon>
    </lineage>
</organism>
<protein>
    <submittedName>
        <fullName evidence="1">Uncharacterized protein</fullName>
    </submittedName>
</protein>
<evidence type="ECO:0000313" key="2">
    <source>
        <dbReference type="Proteomes" id="UP000184368"/>
    </source>
</evidence>
<evidence type="ECO:0000313" key="1">
    <source>
        <dbReference type="EMBL" id="SHF61429.1"/>
    </source>
</evidence>
<gene>
    <name evidence="1" type="ORF">SAMN05444008_11058</name>
</gene>
<keyword evidence="2" id="KW-1185">Reference proteome</keyword>
<accession>A0A1M5D354</accession>
<dbReference type="Proteomes" id="UP000184368">
    <property type="component" value="Unassembled WGS sequence"/>
</dbReference>
<sequence length="57" mass="6458">MPKQVRHSNFRGQDVIQAYEDVYFQASITPDLPGSIVISRLTIPDSIFPIHDSRFGP</sequence>
<name>A0A1M5D354_9BACT</name>
<dbReference type="AlphaFoldDB" id="A0A1M5D354"/>